<evidence type="ECO:0000313" key="5">
    <source>
        <dbReference type="Proteomes" id="UP000606490"/>
    </source>
</evidence>
<dbReference type="InterPro" id="IPR050595">
    <property type="entry name" value="Bact_response_regulator"/>
</dbReference>
<organism evidence="4 5">
    <name type="scientific">Belnapia mucosa</name>
    <dbReference type="NCBI Taxonomy" id="2804532"/>
    <lineage>
        <taxon>Bacteria</taxon>
        <taxon>Pseudomonadati</taxon>
        <taxon>Pseudomonadota</taxon>
        <taxon>Alphaproteobacteria</taxon>
        <taxon>Acetobacterales</taxon>
        <taxon>Roseomonadaceae</taxon>
        <taxon>Belnapia</taxon>
    </lineage>
</organism>
<sequence>MTSQEGPFARRLRILLAEDEALIGLAAEAELTEHGHEVVLVGDGAAALEAEAAHGPFDLLVTDMQMPRLRGDALARRLRLARPDLPLVVMSANHVPETVAGLRALGGPIAILTKPVPFGDLSAAVARLAQGG</sequence>
<name>A0ABS1VAQ0_9PROT</name>
<gene>
    <name evidence="4" type="ORF">JMJ55_25770</name>
</gene>
<keyword evidence="5" id="KW-1185">Reference proteome</keyword>
<evidence type="ECO:0000256" key="1">
    <source>
        <dbReference type="ARBA" id="ARBA00022553"/>
    </source>
</evidence>
<dbReference type="Proteomes" id="UP000606490">
    <property type="component" value="Unassembled WGS sequence"/>
</dbReference>
<protein>
    <submittedName>
        <fullName evidence="4">Response regulator</fullName>
    </submittedName>
</protein>
<dbReference type="RefSeq" id="WP_202828488.1">
    <property type="nucleotide sequence ID" value="NZ_JAEUXJ010000018.1"/>
</dbReference>
<comment type="caution">
    <text evidence="4">The sequence shown here is derived from an EMBL/GenBank/DDBJ whole genome shotgun (WGS) entry which is preliminary data.</text>
</comment>
<accession>A0ABS1VAQ0</accession>
<dbReference type="Pfam" id="PF00072">
    <property type="entry name" value="Response_reg"/>
    <property type="match status" value="1"/>
</dbReference>
<feature type="domain" description="Response regulatory" evidence="3">
    <location>
        <begin position="13"/>
        <end position="129"/>
    </location>
</feature>
<dbReference type="PROSITE" id="PS50110">
    <property type="entry name" value="RESPONSE_REGULATORY"/>
    <property type="match status" value="1"/>
</dbReference>
<dbReference type="EMBL" id="JAEUXJ010000018">
    <property type="protein sequence ID" value="MBL6458747.1"/>
    <property type="molecule type" value="Genomic_DNA"/>
</dbReference>
<evidence type="ECO:0000259" key="3">
    <source>
        <dbReference type="PROSITE" id="PS50110"/>
    </source>
</evidence>
<evidence type="ECO:0000313" key="4">
    <source>
        <dbReference type="EMBL" id="MBL6458747.1"/>
    </source>
</evidence>
<feature type="modified residue" description="4-aspartylphosphate" evidence="2">
    <location>
        <position position="63"/>
    </location>
</feature>
<dbReference type="Gene3D" id="3.40.50.2300">
    <property type="match status" value="1"/>
</dbReference>
<reference evidence="4 5" key="1">
    <citation type="submission" date="2021-01" db="EMBL/GenBank/DDBJ databases">
        <title>Belnapia mucosa sp. nov. and Belnapia arida sp. nov., isolated from the Tabernas Desert (Almeria, Spain).</title>
        <authorList>
            <person name="Molina-Menor E."/>
            <person name="Vidal-Verdu A."/>
            <person name="Calonge A."/>
            <person name="Satari L."/>
            <person name="Pereto Magraner J."/>
            <person name="Porcar Miralles M."/>
        </authorList>
    </citation>
    <scope>NUCLEOTIDE SEQUENCE [LARGE SCALE GENOMIC DNA]</scope>
    <source>
        <strain evidence="4 5">T6</strain>
    </source>
</reference>
<dbReference type="SUPFAM" id="SSF52172">
    <property type="entry name" value="CheY-like"/>
    <property type="match status" value="1"/>
</dbReference>
<dbReference type="SMART" id="SM00448">
    <property type="entry name" value="REC"/>
    <property type="match status" value="1"/>
</dbReference>
<dbReference type="InterPro" id="IPR011006">
    <property type="entry name" value="CheY-like_superfamily"/>
</dbReference>
<keyword evidence="1 2" id="KW-0597">Phosphoprotein</keyword>
<proteinExistence type="predicted"/>
<dbReference type="InterPro" id="IPR001789">
    <property type="entry name" value="Sig_transdc_resp-reg_receiver"/>
</dbReference>
<dbReference type="CDD" id="cd00156">
    <property type="entry name" value="REC"/>
    <property type="match status" value="1"/>
</dbReference>
<evidence type="ECO:0000256" key="2">
    <source>
        <dbReference type="PROSITE-ProRule" id="PRU00169"/>
    </source>
</evidence>
<dbReference type="PANTHER" id="PTHR44591">
    <property type="entry name" value="STRESS RESPONSE REGULATOR PROTEIN 1"/>
    <property type="match status" value="1"/>
</dbReference>
<dbReference type="PANTHER" id="PTHR44591:SF21">
    <property type="entry name" value="TWO-COMPONENT RESPONSE REGULATOR"/>
    <property type="match status" value="1"/>
</dbReference>